<gene>
    <name evidence="2" type="ORF">A8950_3718</name>
</gene>
<sequence length="476" mass="51989">MSPNDQANFPIPAHPGAAATLCVERPGRLRVAVIGSGIAGMSAAWAMAARHRVTLFERDSRPGGHSNTIDLALPEGRVPVDTGFIVYNEKTYPNLTALFAHLGVPTRETEMSFAASLGNGAFEYSGSSLGGLFAQRRNLLRPRMWRMLADTMRFYREARSAAALGNDDLTLGAYLDGAGYGETFVRDHLLPMGGAIWSSSIDQMRDHPLRAFVRFCDNHGLMQLSNRPQWRTVVGGSRAYVKRLLADRPLDLALSARIARVERGHAGPQVVMEDGSRRIFDAVVLATHSDQALALLEAPSAEERQLLGALRYQPNRAVVHGDKDLMPRRRAAWSSWNVIGGPVDDDALICVTYWMNRLQHLPTEQQVFVTLNPNRPIAAEKTFATFDYAHPLFDQAALRAQAALWRLQGVGGVWYCGAYFGAGFHEDGLQSGLAVAEALGGVRRPWQVAGQSDRIAAIGETPPLRLPPAALPVPAE</sequence>
<name>A0A4R6WD20_9PROT</name>
<accession>A0A4R6WD20</accession>
<dbReference type="Gene3D" id="1.10.405.20">
    <property type="match status" value="1"/>
</dbReference>
<dbReference type="RefSeq" id="WP_133615155.1">
    <property type="nucleotide sequence ID" value="NZ_SNYW01000014.1"/>
</dbReference>
<dbReference type="Proteomes" id="UP000295783">
    <property type="component" value="Unassembled WGS sequence"/>
</dbReference>
<dbReference type="AlphaFoldDB" id="A0A4R6WD20"/>
<evidence type="ECO:0000259" key="1">
    <source>
        <dbReference type="Pfam" id="PF01593"/>
    </source>
</evidence>
<keyword evidence="3" id="KW-1185">Reference proteome</keyword>
<dbReference type="Gene3D" id="3.30.70.1990">
    <property type="match status" value="1"/>
</dbReference>
<dbReference type="OrthoDB" id="20837at2"/>
<evidence type="ECO:0000313" key="3">
    <source>
        <dbReference type="Proteomes" id="UP000295783"/>
    </source>
</evidence>
<dbReference type="PANTHER" id="PTHR42923">
    <property type="entry name" value="PROTOPORPHYRINOGEN OXIDASE"/>
    <property type="match status" value="1"/>
</dbReference>
<dbReference type="SUPFAM" id="SSF51905">
    <property type="entry name" value="FAD/NAD(P)-binding domain"/>
    <property type="match status" value="1"/>
</dbReference>
<comment type="caution">
    <text evidence="2">The sequence shown here is derived from an EMBL/GenBank/DDBJ whole genome shotgun (WGS) entry which is preliminary data.</text>
</comment>
<dbReference type="Pfam" id="PF01593">
    <property type="entry name" value="Amino_oxidase"/>
    <property type="match status" value="1"/>
</dbReference>
<organism evidence="2 3">
    <name type="scientific">Dongia mobilis</name>
    <dbReference type="NCBI Taxonomy" id="578943"/>
    <lineage>
        <taxon>Bacteria</taxon>
        <taxon>Pseudomonadati</taxon>
        <taxon>Pseudomonadota</taxon>
        <taxon>Alphaproteobacteria</taxon>
        <taxon>Rhodospirillales</taxon>
        <taxon>Dongiaceae</taxon>
        <taxon>Dongia</taxon>
    </lineage>
</organism>
<dbReference type="PANTHER" id="PTHR42923:SF17">
    <property type="entry name" value="AMINE OXIDASE DOMAIN-CONTAINING PROTEIN"/>
    <property type="match status" value="1"/>
</dbReference>
<proteinExistence type="predicted"/>
<protein>
    <submittedName>
        <fullName evidence="2">Putative NAD/FAD-binding protein</fullName>
    </submittedName>
</protein>
<reference evidence="2 3" key="1">
    <citation type="submission" date="2019-03" db="EMBL/GenBank/DDBJ databases">
        <title>Genomic Encyclopedia of Type Strains, Phase III (KMG-III): the genomes of soil and plant-associated and newly described type strains.</title>
        <authorList>
            <person name="Whitman W."/>
        </authorList>
    </citation>
    <scope>NUCLEOTIDE SEQUENCE [LARGE SCALE GENOMIC DNA]</scope>
    <source>
        <strain evidence="2 3">CGMCC 1.7660</strain>
    </source>
</reference>
<dbReference type="InterPro" id="IPR050464">
    <property type="entry name" value="Zeta_carotene_desat/Oxidored"/>
</dbReference>
<dbReference type="InterPro" id="IPR002937">
    <property type="entry name" value="Amino_oxidase"/>
</dbReference>
<dbReference type="FunFam" id="1.10.405.20:FF:000001">
    <property type="entry name" value="Amine oxidase"/>
    <property type="match status" value="1"/>
</dbReference>
<evidence type="ECO:0000313" key="2">
    <source>
        <dbReference type="EMBL" id="TDQ77566.1"/>
    </source>
</evidence>
<dbReference type="Gene3D" id="3.50.50.60">
    <property type="entry name" value="FAD/NAD(P)-binding domain"/>
    <property type="match status" value="1"/>
</dbReference>
<dbReference type="InterPro" id="IPR036188">
    <property type="entry name" value="FAD/NAD-bd_sf"/>
</dbReference>
<dbReference type="EMBL" id="SNYW01000014">
    <property type="protein sequence ID" value="TDQ77566.1"/>
    <property type="molecule type" value="Genomic_DNA"/>
</dbReference>
<feature type="domain" description="Amine oxidase" evidence="1">
    <location>
        <begin position="38"/>
        <end position="314"/>
    </location>
</feature>
<dbReference type="GO" id="GO:0016491">
    <property type="term" value="F:oxidoreductase activity"/>
    <property type="evidence" value="ECO:0007669"/>
    <property type="project" value="InterPro"/>
</dbReference>